<organism evidence="1 2">
    <name type="scientific">Hymenochirus boettgeri</name>
    <name type="common">Congo dwarf clawed frog</name>
    <dbReference type="NCBI Taxonomy" id="247094"/>
    <lineage>
        <taxon>Eukaryota</taxon>
        <taxon>Metazoa</taxon>
        <taxon>Chordata</taxon>
        <taxon>Craniata</taxon>
        <taxon>Vertebrata</taxon>
        <taxon>Euteleostomi</taxon>
        <taxon>Amphibia</taxon>
        <taxon>Batrachia</taxon>
        <taxon>Anura</taxon>
        <taxon>Pipoidea</taxon>
        <taxon>Pipidae</taxon>
        <taxon>Pipinae</taxon>
        <taxon>Hymenochirus</taxon>
    </lineage>
</organism>
<dbReference type="Gene3D" id="1.20.1250.10">
    <property type="match status" value="1"/>
</dbReference>
<dbReference type="Proteomes" id="UP000812440">
    <property type="component" value="Chromosome 5"/>
</dbReference>
<gene>
    <name evidence="1" type="ORF">GDO86_010134</name>
</gene>
<evidence type="ECO:0000313" key="2">
    <source>
        <dbReference type="Proteomes" id="UP000812440"/>
    </source>
</evidence>
<dbReference type="EMBL" id="JAACNH010000004">
    <property type="protein sequence ID" value="KAG8445236.1"/>
    <property type="molecule type" value="Genomic_DNA"/>
</dbReference>
<dbReference type="AlphaFoldDB" id="A0A8T2JS43"/>
<comment type="caution">
    <text evidence="1">The sequence shown here is derived from an EMBL/GenBank/DDBJ whole genome shotgun (WGS) entry which is preliminary data.</text>
</comment>
<name>A0A8T2JS43_9PIPI</name>
<sequence length="107" mass="12436">MCEKINRTVFNEVACLKAIHEDLKTFKDELQEESPSLNAVIKEMIRSLKVEVNEEKNVKKGLCTSFNCKLKQCKVILFYHLRSVTISRVLNYLRSTNGKEHSTNFNK</sequence>
<proteinExistence type="predicted"/>
<evidence type="ECO:0000313" key="1">
    <source>
        <dbReference type="EMBL" id="KAG8445236.1"/>
    </source>
</evidence>
<keyword evidence="2" id="KW-1185">Reference proteome</keyword>
<dbReference type="SUPFAM" id="SSF47266">
    <property type="entry name" value="4-helical cytokines"/>
    <property type="match status" value="1"/>
</dbReference>
<accession>A0A8T2JS43</accession>
<reference evidence="1" key="1">
    <citation type="thesis" date="2020" institute="ProQuest LLC" country="789 East Eisenhower Parkway, Ann Arbor, MI, USA">
        <title>Comparative Genomics and Chromosome Evolution.</title>
        <authorList>
            <person name="Mudd A.B."/>
        </authorList>
    </citation>
    <scope>NUCLEOTIDE SEQUENCE</scope>
    <source>
        <strain evidence="1">Female2</strain>
        <tissue evidence="1">Blood</tissue>
    </source>
</reference>
<dbReference type="OrthoDB" id="9893660at2759"/>
<dbReference type="InterPro" id="IPR009079">
    <property type="entry name" value="4_helix_cytokine-like_core"/>
</dbReference>
<protein>
    <submittedName>
        <fullName evidence="1">Uncharacterized protein</fullName>
    </submittedName>
</protein>